<feature type="domain" description="HTH arsR-type" evidence="2">
    <location>
        <begin position="12"/>
        <end position="98"/>
    </location>
</feature>
<proteinExistence type="predicted"/>
<dbReference type="InterPro" id="IPR001845">
    <property type="entry name" value="HTH_ArsR_DNA-bd_dom"/>
</dbReference>
<dbReference type="PANTHER" id="PTHR38600">
    <property type="entry name" value="TRANSCRIPTIONAL REGULATORY PROTEIN"/>
    <property type="match status" value="1"/>
</dbReference>
<dbReference type="PANTHER" id="PTHR38600:SF2">
    <property type="entry name" value="SLL0088 PROTEIN"/>
    <property type="match status" value="1"/>
</dbReference>
<dbReference type="CDD" id="cd00090">
    <property type="entry name" value="HTH_ARSR"/>
    <property type="match status" value="1"/>
</dbReference>
<evidence type="ECO:0000259" key="2">
    <source>
        <dbReference type="SMART" id="SM00418"/>
    </source>
</evidence>
<dbReference type="InterPro" id="IPR036388">
    <property type="entry name" value="WH-like_DNA-bd_sf"/>
</dbReference>
<dbReference type="EMBL" id="JBHSFU010000007">
    <property type="protein sequence ID" value="MFC4559241.1"/>
    <property type="molecule type" value="Genomic_DNA"/>
</dbReference>
<protein>
    <submittedName>
        <fullName evidence="3">ArsR family transcriptional regulator</fullName>
    </submittedName>
</protein>
<accession>A0ABV9DKJ0</accession>
<dbReference type="PRINTS" id="PR00778">
    <property type="entry name" value="HTHARSR"/>
</dbReference>
<dbReference type="InterPro" id="IPR036390">
    <property type="entry name" value="WH_DNA-bd_sf"/>
</dbReference>
<dbReference type="InterPro" id="IPR011991">
    <property type="entry name" value="ArsR-like_HTH"/>
</dbReference>
<dbReference type="SMART" id="SM00418">
    <property type="entry name" value="HTH_ARSR"/>
    <property type="match status" value="1"/>
</dbReference>
<organism evidence="3 4">
    <name type="scientific">Virgibacillus kekensis</name>
    <dbReference type="NCBI Taxonomy" id="202261"/>
    <lineage>
        <taxon>Bacteria</taxon>
        <taxon>Bacillati</taxon>
        <taxon>Bacillota</taxon>
        <taxon>Bacilli</taxon>
        <taxon>Bacillales</taxon>
        <taxon>Bacillaceae</taxon>
        <taxon>Virgibacillus</taxon>
    </lineage>
</organism>
<dbReference type="Pfam" id="PF01022">
    <property type="entry name" value="HTH_5"/>
    <property type="match status" value="1"/>
</dbReference>
<name>A0ABV9DKJ0_9BACI</name>
<evidence type="ECO:0000313" key="4">
    <source>
        <dbReference type="Proteomes" id="UP001595989"/>
    </source>
</evidence>
<evidence type="ECO:0000313" key="3">
    <source>
        <dbReference type="EMBL" id="MFC4559241.1"/>
    </source>
</evidence>
<keyword evidence="1" id="KW-0238">DNA-binding</keyword>
<gene>
    <name evidence="3" type="ORF">ACFO3D_13665</name>
</gene>
<dbReference type="Gene3D" id="1.10.10.10">
    <property type="entry name" value="Winged helix-like DNA-binding domain superfamily/Winged helix DNA-binding domain"/>
    <property type="match status" value="1"/>
</dbReference>
<dbReference type="RefSeq" id="WP_390296980.1">
    <property type="nucleotide sequence ID" value="NZ_JBHSFU010000007.1"/>
</dbReference>
<comment type="caution">
    <text evidence="3">The sequence shown here is derived from an EMBL/GenBank/DDBJ whole genome shotgun (WGS) entry which is preliminary data.</text>
</comment>
<dbReference type="SUPFAM" id="SSF46785">
    <property type="entry name" value="Winged helix' DNA-binding domain"/>
    <property type="match status" value="1"/>
</dbReference>
<dbReference type="Proteomes" id="UP001595989">
    <property type="component" value="Unassembled WGS sequence"/>
</dbReference>
<keyword evidence="4" id="KW-1185">Reference proteome</keyword>
<sequence>MRQNVFYINELEQLKSLSDPLRVKILHLLIEKPYSGQQLSRYLNIPRSKVHYHLKSLEKNGLIYFVGEIQKGNMNEKIYEAVARSYIPNNDLLPSETETGESDRQMTLTSIDRAKQRVYGAPIDSFKNKGTDPAQWSNINAQLEVRTTEEKFRKWVKKYHSLLSELNEMKDNAEDSDWYYVATFGFKLGEPFFKNTPSDSEQ</sequence>
<reference evidence="4" key="1">
    <citation type="journal article" date="2019" name="Int. J. Syst. Evol. Microbiol.">
        <title>The Global Catalogue of Microorganisms (GCM) 10K type strain sequencing project: providing services to taxonomists for standard genome sequencing and annotation.</title>
        <authorList>
            <consortium name="The Broad Institute Genomics Platform"/>
            <consortium name="The Broad Institute Genome Sequencing Center for Infectious Disease"/>
            <person name="Wu L."/>
            <person name="Ma J."/>
        </authorList>
    </citation>
    <scope>NUCLEOTIDE SEQUENCE [LARGE SCALE GENOMIC DNA]</scope>
    <source>
        <strain evidence="4">CGMCC 4.7426</strain>
    </source>
</reference>
<evidence type="ECO:0000256" key="1">
    <source>
        <dbReference type="ARBA" id="ARBA00023125"/>
    </source>
</evidence>